<dbReference type="Gene3D" id="3.40.190.10">
    <property type="entry name" value="Periplasmic binding protein-like II"/>
    <property type="match status" value="4"/>
</dbReference>
<dbReference type="SUPFAM" id="SSF53850">
    <property type="entry name" value="Periplasmic binding protein-like II"/>
    <property type="match status" value="1"/>
</dbReference>
<feature type="domain" description="HTH lysR-type" evidence="5">
    <location>
        <begin position="4"/>
        <end position="61"/>
    </location>
</feature>
<dbReference type="InterPro" id="IPR036388">
    <property type="entry name" value="WH-like_DNA-bd_sf"/>
</dbReference>
<keyword evidence="2" id="KW-0805">Transcription regulation</keyword>
<dbReference type="PANTHER" id="PTHR30346:SF0">
    <property type="entry name" value="HCA OPERON TRANSCRIPTIONAL ACTIVATOR HCAR"/>
    <property type="match status" value="1"/>
</dbReference>
<dbReference type="PROSITE" id="PS50931">
    <property type="entry name" value="HTH_LYSR"/>
    <property type="match status" value="1"/>
</dbReference>
<comment type="similarity">
    <text evidence="1">Belongs to the LysR transcriptional regulatory family.</text>
</comment>
<keyword evidence="7" id="KW-1185">Reference proteome</keyword>
<proteinExistence type="inferred from homology"/>
<name>A0A7Y9GCS3_9ACTN</name>
<dbReference type="Pfam" id="PF00126">
    <property type="entry name" value="HTH_1"/>
    <property type="match status" value="1"/>
</dbReference>
<dbReference type="GO" id="GO:0003677">
    <property type="term" value="F:DNA binding"/>
    <property type="evidence" value="ECO:0007669"/>
    <property type="project" value="UniProtKB-KW"/>
</dbReference>
<dbReference type="GO" id="GO:0003700">
    <property type="term" value="F:DNA-binding transcription factor activity"/>
    <property type="evidence" value="ECO:0007669"/>
    <property type="project" value="InterPro"/>
</dbReference>
<dbReference type="PRINTS" id="PR00039">
    <property type="entry name" value="HTHLYSR"/>
</dbReference>
<dbReference type="AlphaFoldDB" id="A0A7Y9GCS3"/>
<dbReference type="SUPFAM" id="SSF46785">
    <property type="entry name" value="Winged helix' DNA-binding domain"/>
    <property type="match status" value="1"/>
</dbReference>
<evidence type="ECO:0000256" key="2">
    <source>
        <dbReference type="ARBA" id="ARBA00023015"/>
    </source>
</evidence>
<gene>
    <name evidence="6" type="ORF">BJ999_004430</name>
</gene>
<evidence type="ECO:0000259" key="5">
    <source>
        <dbReference type="PROSITE" id="PS50931"/>
    </source>
</evidence>
<dbReference type="EMBL" id="JACCBT010000001">
    <property type="protein sequence ID" value="NYE14134.1"/>
    <property type="molecule type" value="Genomic_DNA"/>
</dbReference>
<evidence type="ECO:0000313" key="6">
    <source>
        <dbReference type="EMBL" id="NYE14134.1"/>
    </source>
</evidence>
<evidence type="ECO:0000256" key="3">
    <source>
        <dbReference type="ARBA" id="ARBA00023125"/>
    </source>
</evidence>
<keyword evidence="4" id="KW-0804">Transcription</keyword>
<evidence type="ECO:0000256" key="1">
    <source>
        <dbReference type="ARBA" id="ARBA00009437"/>
    </source>
</evidence>
<protein>
    <submittedName>
        <fullName evidence="6">DNA-binding transcriptional LysR family regulator</fullName>
    </submittedName>
</protein>
<dbReference type="InterPro" id="IPR036390">
    <property type="entry name" value="WH_DNA-bd_sf"/>
</dbReference>
<dbReference type="RefSeq" id="WP_179835057.1">
    <property type="nucleotide sequence ID" value="NZ_BMRD01000022.1"/>
</dbReference>
<dbReference type="Gene3D" id="1.10.10.10">
    <property type="entry name" value="Winged helix-like DNA-binding domain superfamily/Winged helix DNA-binding domain"/>
    <property type="match status" value="1"/>
</dbReference>
<dbReference type="InterPro" id="IPR000847">
    <property type="entry name" value="LysR_HTH_N"/>
</dbReference>
<dbReference type="PANTHER" id="PTHR30346">
    <property type="entry name" value="TRANSCRIPTIONAL DUAL REGULATOR HCAR-RELATED"/>
    <property type="match status" value="1"/>
</dbReference>
<evidence type="ECO:0000313" key="7">
    <source>
        <dbReference type="Proteomes" id="UP000591272"/>
    </source>
</evidence>
<keyword evidence="3 6" id="KW-0238">DNA-binding</keyword>
<dbReference type="Proteomes" id="UP000591272">
    <property type="component" value="Unassembled WGS sequence"/>
</dbReference>
<dbReference type="GO" id="GO:0032993">
    <property type="term" value="C:protein-DNA complex"/>
    <property type="evidence" value="ECO:0007669"/>
    <property type="project" value="TreeGrafter"/>
</dbReference>
<comment type="caution">
    <text evidence="6">The sequence shown here is derived from an EMBL/GenBank/DDBJ whole genome shotgun (WGS) entry which is preliminary data.</text>
</comment>
<evidence type="ECO:0000256" key="4">
    <source>
        <dbReference type="ARBA" id="ARBA00023163"/>
    </source>
</evidence>
<organism evidence="6 7">
    <name type="scientific">Actinomadura citrea</name>
    <dbReference type="NCBI Taxonomy" id="46158"/>
    <lineage>
        <taxon>Bacteria</taxon>
        <taxon>Bacillati</taxon>
        <taxon>Actinomycetota</taxon>
        <taxon>Actinomycetes</taxon>
        <taxon>Streptosporangiales</taxon>
        <taxon>Thermomonosporaceae</taxon>
        <taxon>Actinomadura</taxon>
    </lineage>
</organism>
<reference evidence="6 7" key="1">
    <citation type="submission" date="2020-07" db="EMBL/GenBank/DDBJ databases">
        <title>Sequencing the genomes of 1000 actinobacteria strains.</title>
        <authorList>
            <person name="Klenk H.-P."/>
        </authorList>
    </citation>
    <scope>NUCLEOTIDE SEQUENCE [LARGE SCALE GENOMIC DNA]</scope>
    <source>
        <strain evidence="6 7">DSM 43461</strain>
    </source>
</reference>
<dbReference type="Pfam" id="PF03466">
    <property type="entry name" value="LysR_substrate"/>
    <property type="match status" value="1"/>
</dbReference>
<dbReference type="FunFam" id="1.10.10.10:FF:000001">
    <property type="entry name" value="LysR family transcriptional regulator"/>
    <property type="match status" value="1"/>
</dbReference>
<accession>A0A7Y9GCS3</accession>
<sequence length="285" mass="30007">MDVVETRELAYFLAVARELHFGRAAEGLGIAQPPLSRAIGRLERRLGVRLLERTSRRVTLTPAGETLLAEGGAALDAVAAAVRRTRRAGAAGPRLVLAMKPGGDGGGLLPEILAAYEREPDALPVEMLFGYGAADALRDGRADAALLYAPRQDVTGLATEELMEERQVVVVARGHRLAGRAEVSMADLEGEVLPRRPHAAGPGDGPVIGDGGQLMQLIALGRMVAVLPESMRGLLREDLTAVPVRDAEPTTLVLAWAEASRSRALAAFVRSTAAVAAASTASHLR</sequence>
<dbReference type="InterPro" id="IPR005119">
    <property type="entry name" value="LysR_subst-bd"/>
</dbReference>